<evidence type="ECO:0000256" key="2">
    <source>
        <dbReference type="ARBA" id="ARBA00007168"/>
    </source>
</evidence>
<dbReference type="PANTHER" id="PTHR12385">
    <property type="entry name" value="CHOLINE TRANSPORTER-LIKE (SLC FAMILY 44)"/>
    <property type="match status" value="1"/>
</dbReference>
<keyword evidence="4 6" id="KW-1133">Transmembrane helix</keyword>
<dbReference type="InterPro" id="IPR007603">
    <property type="entry name" value="Choline_transptr-like"/>
</dbReference>
<evidence type="ECO:0000256" key="5">
    <source>
        <dbReference type="ARBA" id="ARBA00023136"/>
    </source>
</evidence>
<feature type="transmembrane region" description="Helical" evidence="6">
    <location>
        <begin position="501"/>
        <end position="520"/>
    </location>
</feature>
<keyword evidence="5 6" id="KW-0472">Membrane</keyword>
<feature type="transmembrane region" description="Helical" evidence="6">
    <location>
        <begin position="330"/>
        <end position="351"/>
    </location>
</feature>
<feature type="transmembrane region" description="Helical" evidence="6">
    <location>
        <begin position="149"/>
        <end position="171"/>
    </location>
</feature>
<feature type="transmembrane region" description="Helical" evidence="6">
    <location>
        <begin position="476"/>
        <end position="495"/>
    </location>
</feature>
<evidence type="ECO:0000313" key="8">
    <source>
        <dbReference type="EMBL" id="BBM96897.1"/>
    </source>
</evidence>
<name>A0A176WA35_MARPO</name>
<proteinExistence type="inferred from homology"/>
<reference evidence="11" key="3">
    <citation type="journal article" date="2020" name="Curr. Biol.">
        <title>Chromatin organization in early land plants reveals an ancestral association between H3K27me3, transposons, and constitutive heterochromatin.</title>
        <authorList>
            <person name="Montgomery S.A."/>
            <person name="Tanizawa Y."/>
            <person name="Galik B."/>
            <person name="Wang N."/>
            <person name="Ito T."/>
            <person name="Mochizuki T."/>
            <person name="Akimcheva S."/>
            <person name="Bowman J.L."/>
            <person name="Cognat V."/>
            <person name="Marechal-Drouard L."/>
            <person name="Ekker H."/>
            <person name="Hong S.F."/>
            <person name="Kohchi T."/>
            <person name="Lin S.S."/>
            <person name="Liu L.D."/>
            <person name="Nakamura Y."/>
            <person name="Valeeva L.R."/>
            <person name="Shakirov E.V."/>
            <person name="Shippen D.E."/>
            <person name="Wei W.L."/>
            <person name="Yagura M."/>
            <person name="Yamaoka S."/>
            <person name="Yamato K.T."/>
            <person name="Liu C."/>
            <person name="Berger F."/>
        </authorList>
    </citation>
    <scope>NUCLEOTIDE SEQUENCE [LARGE SCALE GENOMIC DNA]</scope>
    <source>
        <strain evidence="11">Tak-1</strain>
    </source>
</reference>
<comment type="subcellular location">
    <subcellularLocation>
        <location evidence="6">Cell membrane</location>
        <topology evidence="6">Multi-pass membrane protein</topology>
    </subcellularLocation>
    <subcellularLocation>
        <location evidence="1">Membrane</location>
        <topology evidence="1">Multi-pass membrane protein</topology>
    </subcellularLocation>
</comment>
<organism evidence="9 10">
    <name type="scientific">Marchantia polymorpha subsp. ruderalis</name>
    <dbReference type="NCBI Taxonomy" id="1480154"/>
    <lineage>
        <taxon>Eukaryota</taxon>
        <taxon>Viridiplantae</taxon>
        <taxon>Streptophyta</taxon>
        <taxon>Embryophyta</taxon>
        <taxon>Marchantiophyta</taxon>
        <taxon>Marchantiopsida</taxon>
        <taxon>Marchantiidae</taxon>
        <taxon>Marchantiales</taxon>
        <taxon>Marchantiaceae</taxon>
        <taxon>Marchantia</taxon>
    </lineage>
</organism>
<dbReference type="GO" id="GO:0005886">
    <property type="term" value="C:plasma membrane"/>
    <property type="evidence" value="ECO:0007669"/>
    <property type="project" value="UniProtKB-SubCell"/>
</dbReference>
<dbReference type="EMBL" id="LVLJ01001566">
    <property type="protein sequence ID" value="OAE28966.1"/>
    <property type="molecule type" value="Genomic_DNA"/>
</dbReference>
<feature type="transmembrane region" description="Helical" evidence="6">
    <location>
        <begin position="436"/>
        <end position="455"/>
    </location>
</feature>
<feature type="transmembrane region" description="Helical" evidence="6">
    <location>
        <begin position="372"/>
        <end position="394"/>
    </location>
</feature>
<evidence type="ECO:0000256" key="7">
    <source>
        <dbReference type="SAM" id="MobiDB-lite"/>
    </source>
</evidence>
<comment type="similarity">
    <text evidence="2 6">Belongs to the CTL (choline transporter-like) family.</text>
</comment>
<evidence type="ECO:0000313" key="10">
    <source>
        <dbReference type="Proteomes" id="UP000077202"/>
    </source>
</evidence>
<evidence type="ECO:0000313" key="11">
    <source>
        <dbReference type="Proteomes" id="UP001162541"/>
    </source>
</evidence>
<reference evidence="9 10" key="1">
    <citation type="submission" date="2016-03" db="EMBL/GenBank/DDBJ databases">
        <title>Mechanisms controlling the formation of the plant cell surface in tip-growing cells are functionally conserved among land plants.</title>
        <authorList>
            <person name="Honkanen S."/>
            <person name="Jones V.A."/>
            <person name="Morieri G."/>
            <person name="Champion C."/>
            <person name="Hetherington A.J."/>
            <person name="Kelly S."/>
            <person name="Saint-Marcoux D."/>
            <person name="Proust H."/>
            <person name="Prescott H."/>
            <person name="Dolan L."/>
        </authorList>
    </citation>
    <scope>NUCLEOTIDE SEQUENCE [LARGE SCALE GENOMIC DNA]</scope>
    <source>
        <strain evidence="10">cv. Tak-1 and cv. Tak-2</strain>
        <tissue evidence="9">Whole gametophyte</tissue>
    </source>
</reference>
<evidence type="ECO:0000256" key="4">
    <source>
        <dbReference type="ARBA" id="ARBA00022989"/>
    </source>
</evidence>
<evidence type="ECO:0000256" key="6">
    <source>
        <dbReference type="RuleBase" id="RU368066"/>
    </source>
</evidence>
<dbReference type="Proteomes" id="UP001162541">
    <property type="component" value="Chromosome 1"/>
</dbReference>
<dbReference type="EMBL" id="AP019866">
    <property type="protein sequence ID" value="BBM96897.1"/>
    <property type="molecule type" value="Genomic_DNA"/>
</dbReference>
<protein>
    <recommendedName>
        <fullName evidence="6">Choline transporter-like protein</fullName>
    </recommendedName>
</protein>
<dbReference type="GO" id="GO:0022857">
    <property type="term" value="F:transmembrane transporter activity"/>
    <property type="evidence" value="ECO:0007669"/>
    <property type="project" value="UniProtKB-UniRule"/>
</dbReference>
<keyword evidence="3 6" id="KW-0812">Transmembrane</keyword>
<feature type="transmembrane region" description="Helical" evidence="6">
    <location>
        <begin position="259"/>
        <end position="287"/>
    </location>
</feature>
<gene>
    <name evidence="9" type="ORF">AXG93_2960s1450</name>
    <name evidence="8" type="ORF">Mp_1g01410</name>
</gene>
<keyword evidence="10" id="KW-1185">Reference proteome</keyword>
<evidence type="ECO:0000313" key="9">
    <source>
        <dbReference type="EMBL" id="OAE28966.1"/>
    </source>
</evidence>
<evidence type="ECO:0000256" key="1">
    <source>
        <dbReference type="ARBA" id="ARBA00004141"/>
    </source>
</evidence>
<reference evidence="8" key="2">
    <citation type="journal article" date="2019" name="Curr. Biol.">
        <title>Chromatin organization in early land plants reveals an ancestral association between H3K27me3, transposons, and constitutive heterochromatin.</title>
        <authorList>
            <person name="Montgomery S.A."/>
            <person name="Tanizawa Y."/>
            <person name="Galik B."/>
            <person name="Wang N."/>
            <person name="Ito T."/>
            <person name="Mochizuki T."/>
            <person name="Akimcheva S."/>
            <person name="Bowman J."/>
            <person name="Cognat V."/>
            <person name="Drouard L."/>
            <person name="Ekker H."/>
            <person name="Houng S."/>
            <person name="Kohchi T."/>
            <person name="Lin S."/>
            <person name="Liu L.D."/>
            <person name="Nakamura Y."/>
            <person name="Valeeva L.R."/>
            <person name="Shakirov E.V."/>
            <person name="Shippen D.E."/>
            <person name="Wei W."/>
            <person name="Yagura M."/>
            <person name="Yamaoka S."/>
            <person name="Yamato K.T."/>
            <person name="Liu C."/>
            <person name="Berger F."/>
        </authorList>
    </citation>
    <scope>NUCLEOTIDE SEQUENCE [LARGE SCALE GENOMIC DNA]</scope>
    <source>
        <strain evidence="8">Tak-1</strain>
    </source>
</reference>
<evidence type="ECO:0000256" key="3">
    <source>
        <dbReference type="ARBA" id="ARBA00022692"/>
    </source>
</evidence>
<feature type="region of interest" description="Disordered" evidence="7">
    <location>
        <begin position="1"/>
        <end position="29"/>
    </location>
</feature>
<dbReference type="AlphaFoldDB" id="A0A176WA35"/>
<feature type="transmembrane region" description="Helical" evidence="6">
    <location>
        <begin position="60"/>
        <end position="83"/>
    </location>
</feature>
<dbReference type="Proteomes" id="UP000077202">
    <property type="component" value="Unassembled WGS sequence"/>
</dbReference>
<dbReference type="Pfam" id="PF04515">
    <property type="entry name" value="Choline_transpo"/>
    <property type="match status" value="1"/>
</dbReference>
<feature type="transmembrane region" description="Helical" evidence="6">
    <location>
        <begin position="178"/>
        <end position="200"/>
    </location>
</feature>
<feature type="transmembrane region" description="Helical" evidence="6">
    <location>
        <begin position="215"/>
        <end position="238"/>
    </location>
</feature>
<accession>A0A176WA35</accession>
<comment type="function">
    <text evidence="6">Choline transporter.</text>
</comment>
<dbReference type="PANTHER" id="PTHR12385:SF98">
    <property type="entry name" value="CHOLINE TRANSPORTER-LIKE PROTEIN"/>
    <property type="match status" value="1"/>
</dbReference>
<sequence length="570" mass="63089">MGAELTPSGSEDKVSEQQRPLLEKSGYQGDTSSDTIVNVGNYKGSRVFGYNYNNRPCRDIPFTVVFLIFVVASLAVGIVAAVYSNPDYQWIENTKYRRGCALPNVTDTASFSSASEDLSARHDSQVLWRLIHPLHQTALRGEDPLVKPAFYVFVTTLVLGLPVAYFILWLLRTYTEELVYITLPFIALIPLGISVATFVLCLRNEQCKEQFSLTFQLLCLAVIILMCAVFVWTIYASWDRVDLTIRIVRTAAVALHKNLGLVLVLPGLGVALLFYLVPAVIFMFYAYKNGKIVPNPELERHPNCGPTSVDCCIWKQDSWVPVYLTLTTFAVLWSIMVISEAQVFTISGTVAQWYFADPTASLVGAKRRSLRIAFGPSFGTVCFSGLIVALVRMIRSMIDNSRSQNSSEGCMAAFFRACSQCLLSAVEYLTKFTTNYAAITGAGFCASALMTYDLLRRNFLSTIVVETIAGRLLSQTAFVISAIYGLLVYGVLSIFVDGGKAMWAVSLFAFILLFLVLFFFMQVLNNIVDTVYICYAMDKDHNLVSKTEVHDVLVLLPPAKGVPATLGVPS</sequence>
<dbReference type="EMBL" id="AP019866">
    <property type="protein sequence ID" value="BBM96898.1"/>
    <property type="molecule type" value="Genomic_DNA"/>
</dbReference>